<sequence length="50" mass="5580">MLPPLLTFLQTKTLSAKMLGDKGLFLPLRQFPAINPAHSGRILLPVAHEW</sequence>
<gene>
    <name evidence="1" type="ORF">TA5114_00071</name>
</gene>
<proteinExistence type="predicted"/>
<keyword evidence="2" id="KW-1185">Reference proteome</keyword>
<evidence type="ECO:0000313" key="1">
    <source>
        <dbReference type="EMBL" id="CUK24294.1"/>
    </source>
</evidence>
<reference evidence="2" key="1">
    <citation type="submission" date="2015-09" db="EMBL/GenBank/DDBJ databases">
        <authorList>
            <person name="Rodrigo-Torres Lidia"/>
            <person name="Arahal R.David."/>
        </authorList>
    </citation>
    <scope>NUCLEOTIDE SEQUENCE [LARGE SCALE GENOMIC DNA]</scope>
    <source>
        <strain evidence="2">CECT 5114</strain>
    </source>
</reference>
<dbReference type="Proteomes" id="UP000051184">
    <property type="component" value="Unassembled WGS sequence"/>
</dbReference>
<protein>
    <submittedName>
        <fullName evidence="1">Uncharacterized protein</fullName>
    </submittedName>
</protein>
<accession>A0A0P1IL79</accession>
<organism evidence="1 2">
    <name type="scientific">Cognatishimia activa</name>
    <dbReference type="NCBI Taxonomy" id="1715691"/>
    <lineage>
        <taxon>Bacteria</taxon>
        <taxon>Pseudomonadati</taxon>
        <taxon>Pseudomonadota</taxon>
        <taxon>Alphaproteobacteria</taxon>
        <taxon>Rhodobacterales</taxon>
        <taxon>Paracoccaceae</taxon>
        <taxon>Cognatishimia</taxon>
    </lineage>
</organism>
<dbReference type="EMBL" id="CYUE01000001">
    <property type="protein sequence ID" value="CUK24294.1"/>
    <property type="molecule type" value="Genomic_DNA"/>
</dbReference>
<evidence type="ECO:0000313" key="2">
    <source>
        <dbReference type="Proteomes" id="UP000051184"/>
    </source>
</evidence>
<dbReference type="AlphaFoldDB" id="A0A0P1IL79"/>
<dbReference type="STRING" id="1715691.TA5113_00103"/>
<name>A0A0P1IL79_9RHOB</name>